<protein>
    <submittedName>
        <fullName evidence="2">Uncharacterized protein</fullName>
    </submittedName>
</protein>
<gene>
    <name evidence="2" type="ORF">DAEQUDRAFT_731918</name>
</gene>
<evidence type="ECO:0000256" key="1">
    <source>
        <dbReference type="SAM" id="Phobius"/>
    </source>
</evidence>
<keyword evidence="1" id="KW-1133">Transmembrane helix</keyword>
<feature type="transmembrane region" description="Helical" evidence="1">
    <location>
        <begin position="25"/>
        <end position="43"/>
    </location>
</feature>
<dbReference type="Proteomes" id="UP000076727">
    <property type="component" value="Unassembled WGS sequence"/>
</dbReference>
<sequence>MIEAPHEKTCLPCILRVDLPGSESYVPHTFPFYTNCIFIILLIHPGRLIALTTDSVNLHASQHCISP</sequence>
<organism evidence="2 3">
    <name type="scientific">Daedalea quercina L-15889</name>
    <dbReference type="NCBI Taxonomy" id="1314783"/>
    <lineage>
        <taxon>Eukaryota</taxon>
        <taxon>Fungi</taxon>
        <taxon>Dikarya</taxon>
        <taxon>Basidiomycota</taxon>
        <taxon>Agaricomycotina</taxon>
        <taxon>Agaricomycetes</taxon>
        <taxon>Polyporales</taxon>
        <taxon>Fomitopsis</taxon>
    </lineage>
</organism>
<proteinExistence type="predicted"/>
<keyword evidence="1" id="KW-0472">Membrane</keyword>
<dbReference type="EMBL" id="KV429113">
    <property type="protein sequence ID" value="KZT65055.1"/>
    <property type="molecule type" value="Genomic_DNA"/>
</dbReference>
<accession>A0A165LZP1</accession>
<dbReference type="AlphaFoldDB" id="A0A165LZP1"/>
<reference evidence="2 3" key="1">
    <citation type="journal article" date="2016" name="Mol. Biol. Evol.">
        <title>Comparative Genomics of Early-Diverging Mushroom-Forming Fungi Provides Insights into the Origins of Lignocellulose Decay Capabilities.</title>
        <authorList>
            <person name="Nagy L.G."/>
            <person name="Riley R."/>
            <person name="Tritt A."/>
            <person name="Adam C."/>
            <person name="Daum C."/>
            <person name="Floudas D."/>
            <person name="Sun H."/>
            <person name="Yadav J.S."/>
            <person name="Pangilinan J."/>
            <person name="Larsson K.H."/>
            <person name="Matsuura K."/>
            <person name="Barry K."/>
            <person name="Labutti K."/>
            <person name="Kuo R."/>
            <person name="Ohm R.A."/>
            <person name="Bhattacharya S.S."/>
            <person name="Shirouzu T."/>
            <person name="Yoshinaga Y."/>
            <person name="Martin F.M."/>
            <person name="Grigoriev I.V."/>
            <person name="Hibbett D.S."/>
        </authorList>
    </citation>
    <scope>NUCLEOTIDE SEQUENCE [LARGE SCALE GENOMIC DNA]</scope>
    <source>
        <strain evidence="2 3">L-15889</strain>
    </source>
</reference>
<evidence type="ECO:0000313" key="3">
    <source>
        <dbReference type="Proteomes" id="UP000076727"/>
    </source>
</evidence>
<evidence type="ECO:0000313" key="2">
    <source>
        <dbReference type="EMBL" id="KZT65055.1"/>
    </source>
</evidence>
<name>A0A165LZP1_9APHY</name>
<keyword evidence="3" id="KW-1185">Reference proteome</keyword>
<keyword evidence="1" id="KW-0812">Transmembrane</keyword>